<evidence type="ECO:0000256" key="2">
    <source>
        <dbReference type="SAM" id="Phobius"/>
    </source>
</evidence>
<organism evidence="3 4">
    <name type="scientific">Symmachiella dynata</name>
    <dbReference type="NCBI Taxonomy" id="2527995"/>
    <lineage>
        <taxon>Bacteria</taxon>
        <taxon>Pseudomonadati</taxon>
        <taxon>Planctomycetota</taxon>
        <taxon>Planctomycetia</taxon>
        <taxon>Planctomycetales</taxon>
        <taxon>Planctomycetaceae</taxon>
        <taxon>Symmachiella</taxon>
    </lineage>
</organism>
<sequence length="315" mass="33903">MSETAHRYYRPSSAAPISGIITMFTVGSLAAAVLAVIYGLLAYFNPFVYFTIIATAIFGAGVGMAIQYGTRIGRVRNRKVVIGVSFVIAAVAVYLCWVAYISLVIQMNADAEDKAAIGLVVTNPVAVTAFIQFFAENPLWEMRGSKPSASGLYTIWALEALIIGGIALLTGMGDCIPFCEACNRWTEPEELAAKVPLESAADFSQALEEEQYSKLLGLRSGTVNPLDCVHLTAYACPLCEETDHLTAVRKTITTNDKGEEETKERTVFENMIVPHSVVQGLATLPAETPAEEVVLSSEETSPPKADADVEEPPVV</sequence>
<gene>
    <name evidence="3" type="ORF">Mal52_56070</name>
</gene>
<keyword evidence="2" id="KW-0812">Transmembrane</keyword>
<accession>A0A517ZX66</accession>
<dbReference type="EMBL" id="CP036276">
    <property type="protein sequence ID" value="QDU47079.1"/>
    <property type="molecule type" value="Genomic_DNA"/>
</dbReference>
<feature type="transmembrane region" description="Helical" evidence="2">
    <location>
        <begin position="47"/>
        <end position="68"/>
    </location>
</feature>
<name>A0A517ZX66_9PLAN</name>
<evidence type="ECO:0000313" key="4">
    <source>
        <dbReference type="Proteomes" id="UP000319383"/>
    </source>
</evidence>
<feature type="transmembrane region" description="Helical" evidence="2">
    <location>
        <begin position="80"/>
        <end position="103"/>
    </location>
</feature>
<reference evidence="3 4" key="1">
    <citation type="submission" date="2019-02" db="EMBL/GenBank/DDBJ databases">
        <title>Deep-cultivation of Planctomycetes and their phenomic and genomic characterization uncovers novel biology.</title>
        <authorList>
            <person name="Wiegand S."/>
            <person name="Jogler M."/>
            <person name="Boedeker C."/>
            <person name="Pinto D."/>
            <person name="Vollmers J."/>
            <person name="Rivas-Marin E."/>
            <person name="Kohn T."/>
            <person name="Peeters S.H."/>
            <person name="Heuer A."/>
            <person name="Rast P."/>
            <person name="Oberbeckmann S."/>
            <person name="Bunk B."/>
            <person name="Jeske O."/>
            <person name="Meyerdierks A."/>
            <person name="Storesund J.E."/>
            <person name="Kallscheuer N."/>
            <person name="Luecker S."/>
            <person name="Lage O.M."/>
            <person name="Pohl T."/>
            <person name="Merkel B.J."/>
            <person name="Hornburger P."/>
            <person name="Mueller R.-W."/>
            <person name="Bruemmer F."/>
            <person name="Labrenz M."/>
            <person name="Spormann A.M."/>
            <person name="Op den Camp H."/>
            <person name="Overmann J."/>
            <person name="Amann R."/>
            <person name="Jetten M.S.M."/>
            <person name="Mascher T."/>
            <person name="Medema M.H."/>
            <person name="Devos D.P."/>
            <person name="Kaster A.-K."/>
            <person name="Ovreas L."/>
            <person name="Rohde M."/>
            <person name="Galperin M.Y."/>
            <person name="Jogler C."/>
        </authorList>
    </citation>
    <scope>NUCLEOTIDE SEQUENCE [LARGE SCALE GENOMIC DNA]</scope>
    <source>
        <strain evidence="3 4">Mal52</strain>
    </source>
</reference>
<feature type="transmembrane region" description="Helical" evidence="2">
    <location>
        <begin position="20"/>
        <end position="41"/>
    </location>
</feature>
<evidence type="ECO:0000256" key="1">
    <source>
        <dbReference type="SAM" id="MobiDB-lite"/>
    </source>
</evidence>
<feature type="region of interest" description="Disordered" evidence="1">
    <location>
        <begin position="288"/>
        <end position="315"/>
    </location>
</feature>
<keyword evidence="4" id="KW-1185">Reference proteome</keyword>
<keyword evidence="2" id="KW-1133">Transmembrane helix</keyword>
<keyword evidence="2" id="KW-0472">Membrane</keyword>
<proteinExistence type="predicted"/>
<dbReference type="AlphaFoldDB" id="A0A517ZX66"/>
<dbReference type="Proteomes" id="UP000319383">
    <property type="component" value="Chromosome"/>
</dbReference>
<feature type="transmembrane region" description="Helical" evidence="2">
    <location>
        <begin position="115"/>
        <end position="135"/>
    </location>
</feature>
<feature type="transmembrane region" description="Helical" evidence="2">
    <location>
        <begin position="155"/>
        <end position="173"/>
    </location>
</feature>
<dbReference type="KEGG" id="sdyn:Mal52_56070"/>
<protein>
    <submittedName>
        <fullName evidence="3">Uncharacterized protein</fullName>
    </submittedName>
</protein>
<evidence type="ECO:0000313" key="3">
    <source>
        <dbReference type="EMBL" id="QDU47079.1"/>
    </source>
</evidence>